<dbReference type="Pfam" id="PF12704">
    <property type="entry name" value="MacB_PCD"/>
    <property type="match status" value="1"/>
</dbReference>
<feature type="domain" description="MacB-like periplasmic core" evidence="9">
    <location>
        <begin position="23"/>
        <end position="257"/>
    </location>
</feature>
<feature type="transmembrane region" description="Helical" evidence="7">
    <location>
        <begin position="333"/>
        <end position="357"/>
    </location>
</feature>
<dbReference type="InterPro" id="IPR003838">
    <property type="entry name" value="ABC3_permease_C"/>
</dbReference>
<sequence length="414" mass="44919">MNYNHHIDSEISFTYIVNQKKLTLVAALGVTIGIAVYIFMSSMTAGFSRSTDASIFKTTPHIRIYKDDEISSSLINYTSAAKQLAIIVNPKVTPQSDKIINPDQLVSLLKRQPQVVVVSPQVTVSVFYNNGQSLITGIASGVNIEDADKMFSIQPTVVEGSMTDLNTIPNGILLGSGIAAKMNVSTGDNITLTSSRNVVKVMKVTGIFQTKNSGVDKTKSYIDIGAARQLLKESPTYVSDINVDVTDFNSAPLYAARFSRLTGYRAEDWQSANQTLVAGSAMREIVITGISLSILIVAGFGIYNILNMTITQKINDIAILKAMGFQGRDVIRIFVLQAFTIGMIGLLLGCLLSWLFVWELSKTYIGGDIGYFPIGFEPAVYLRSVMLGMGITLLAGLIPALKAANVDPVSIFRK</sequence>
<evidence type="ECO:0000313" key="10">
    <source>
        <dbReference type="EMBL" id="MFD2865519.1"/>
    </source>
</evidence>
<gene>
    <name evidence="10" type="ORF">ACFSYC_12530</name>
</gene>
<reference evidence="11" key="1">
    <citation type="journal article" date="2019" name="Int. J. Syst. Evol. Microbiol.">
        <title>The Global Catalogue of Microorganisms (GCM) 10K type strain sequencing project: providing services to taxonomists for standard genome sequencing and annotation.</title>
        <authorList>
            <consortium name="The Broad Institute Genomics Platform"/>
            <consortium name="The Broad Institute Genome Sequencing Center for Infectious Disease"/>
            <person name="Wu L."/>
            <person name="Ma J."/>
        </authorList>
    </citation>
    <scope>NUCLEOTIDE SEQUENCE [LARGE SCALE GENOMIC DNA]</scope>
    <source>
        <strain evidence="11">KCTC 52232</strain>
    </source>
</reference>
<evidence type="ECO:0000256" key="6">
    <source>
        <dbReference type="ARBA" id="ARBA00023136"/>
    </source>
</evidence>
<keyword evidence="11" id="KW-1185">Reference proteome</keyword>
<feature type="transmembrane region" description="Helical" evidence="7">
    <location>
        <begin position="285"/>
        <end position="306"/>
    </location>
</feature>
<evidence type="ECO:0000259" key="9">
    <source>
        <dbReference type="Pfam" id="PF12704"/>
    </source>
</evidence>
<keyword evidence="6 7" id="KW-0472">Membrane</keyword>
<dbReference type="InterPro" id="IPR051447">
    <property type="entry name" value="Lipoprotein-release_system"/>
</dbReference>
<feature type="transmembrane region" description="Helical" evidence="7">
    <location>
        <begin position="380"/>
        <end position="404"/>
    </location>
</feature>
<dbReference type="Proteomes" id="UP001597601">
    <property type="component" value="Unassembled WGS sequence"/>
</dbReference>
<proteinExistence type="inferred from homology"/>
<dbReference type="EMBL" id="JBHUON010000014">
    <property type="protein sequence ID" value="MFD2865519.1"/>
    <property type="molecule type" value="Genomic_DNA"/>
</dbReference>
<evidence type="ECO:0000313" key="11">
    <source>
        <dbReference type="Proteomes" id="UP001597601"/>
    </source>
</evidence>
<keyword evidence="5 7" id="KW-1133">Transmembrane helix</keyword>
<dbReference type="Pfam" id="PF02687">
    <property type="entry name" value="FtsX"/>
    <property type="match status" value="1"/>
</dbReference>
<comment type="caution">
    <text evidence="10">The sequence shown here is derived from an EMBL/GenBank/DDBJ whole genome shotgun (WGS) entry which is preliminary data.</text>
</comment>
<organism evidence="10 11">
    <name type="scientific">Mucilaginibacter antarcticus</name>
    <dbReference type="NCBI Taxonomy" id="1855725"/>
    <lineage>
        <taxon>Bacteria</taxon>
        <taxon>Pseudomonadati</taxon>
        <taxon>Bacteroidota</taxon>
        <taxon>Sphingobacteriia</taxon>
        <taxon>Sphingobacteriales</taxon>
        <taxon>Sphingobacteriaceae</taxon>
        <taxon>Mucilaginibacter</taxon>
    </lineage>
</organism>
<dbReference type="InterPro" id="IPR025857">
    <property type="entry name" value="MacB_PCD"/>
</dbReference>
<evidence type="ECO:0000256" key="3">
    <source>
        <dbReference type="ARBA" id="ARBA00022475"/>
    </source>
</evidence>
<accession>A0ABW5XR52</accession>
<keyword evidence="4 7" id="KW-0812">Transmembrane</keyword>
<dbReference type="RefSeq" id="WP_377127974.1">
    <property type="nucleotide sequence ID" value="NZ_JBHUON010000014.1"/>
</dbReference>
<evidence type="ECO:0000256" key="4">
    <source>
        <dbReference type="ARBA" id="ARBA00022692"/>
    </source>
</evidence>
<dbReference type="PANTHER" id="PTHR30489:SF0">
    <property type="entry name" value="LIPOPROTEIN-RELEASING SYSTEM TRANSMEMBRANE PROTEIN LOLE"/>
    <property type="match status" value="1"/>
</dbReference>
<protein>
    <submittedName>
        <fullName evidence="10">ABC transporter permease</fullName>
    </submittedName>
</protein>
<evidence type="ECO:0000256" key="2">
    <source>
        <dbReference type="ARBA" id="ARBA00005236"/>
    </source>
</evidence>
<comment type="subcellular location">
    <subcellularLocation>
        <location evidence="1">Cell membrane</location>
        <topology evidence="1">Multi-pass membrane protein</topology>
    </subcellularLocation>
</comment>
<evidence type="ECO:0000259" key="8">
    <source>
        <dbReference type="Pfam" id="PF02687"/>
    </source>
</evidence>
<dbReference type="PANTHER" id="PTHR30489">
    <property type="entry name" value="LIPOPROTEIN-RELEASING SYSTEM TRANSMEMBRANE PROTEIN LOLE"/>
    <property type="match status" value="1"/>
</dbReference>
<evidence type="ECO:0000256" key="1">
    <source>
        <dbReference type="ARBA" id="ARBA00004651"/>
    </source>
</evidence>
<keyword evidence="3" id="KW-1003">Cell membrane</keyword>
<evidence type="ECO:0000256" key="7">
    <source>
        <dbReference type="SAM" id="Phobius"/>
    </source>
</evidence>
<feature type="transmembrane region" description="Helical" evidence="7">
    <location>
        <begin position="21"/>
        <end position="40"/>
    </location>
</feature>
<evidence type="ECO:0000256" key="5">
    <source>
        <dbReference type="ARBA" id="ARBA00022989"/>
    </source>
</evidence>
<comment type="similarity">
    <text evidence="2">Belongs to the ABC-4 integral membrane protein family. LolC/E subfamily.</text>
</comment>
<name>A0ABW5XR52_9SPHI</name>
<feature type="domain" description="ABC3 transporter permease C-terminal" evidence="8">
    <location>
        <begin position="290"/>
        <end position="408"/>
    </location>
</feature>